<keyword evidence="1" id="KW-0732">Signal</keyword>
<dbReference type="RefSeq" id="WP_094546472.1">
    <property type="nucleotide sequence ID" value="NZ_MQWB01000001.1"/>
</dbReference>
<keyword evidence="3" id="KW-1185">Reference proteome</keyword>
<reference evidence="2 3" key="1">
    <citation type="submission" date="2016-11" db="EMBL/GenBank/DDBJ databases">
        <title>Study of marine rhodopsin-containing bacteria.</title>
        <authorList>
            <person name="Yoshizawa S."/>
            <person name="Kumagai Y."/>
            <person name="Kogure K."/>
        </authorList>
    </citation>
    <scope>NUCLEOTIDE SEQUENCE [LARGE SCALE GENOMIC DNA]</scope>
    <source>
        <strain evidence="2 3">SG-29</strain>
    </source>
</reference>
<feature type="chain" id="PRO_5012311267" description="Haem-binding uptake Tiki superfamily ChaN domain-containing protein" evidence="1">
    <location>
        <begin position="22"/>
        <end position="306"/>
    </location>
</feature>
<dbReference type="Pfam" id="PF18950">
    <property type="entry name" value="DUF5694"/>
    <property type="match status" value="1"/>
</dbReference>
<evidence type="ECO:0008006" key="4">
    <source>
        <dbReference type="Google" id="ProtNLM"/>
    </source>
</evidence>
<protein>
    <recommendedName>
        <fullName evidence="4">Haem-binding uptake Tiki superfamily ChaN domain-containing protein</fullName>
    </recommendedName>
</protein>
<name>A0A259TXM9_9BACT</name>
<proteinExistence type="predicted"/>
<gene>
    <name evidence="2" type="ORF">BSZ36_04655</name>
</gene>
<dbReference type="OrthoDB" id="7055505at2"/>
<dbReference type="AlphaFoldDB" id="A0A259TXM9"/>
<evidence type="ECO:0000313" key="3">
    <source>
        <dbReference type="Proteomes" id="UP000216446"/>
    </source>
</evidence>
<dbReference type="Proteomes" id="UP000216446">
    <property type="component" value="Unassembled WGS sequence"/>
</dbReference>
<sequence length="306" mass="33304">MRTLLRLLALAFLALAVRGFAANAQTAPGAPEANPFAEATPNPGVWPACAAGQIEVMLLGTVHMANNNLDAQNTDVPDVRTPEIQAELDALVARLAPYAPSKVMIEWNWGAEQARADSAYAAYLASGGQTESREETDQVAFRLARSLGHDAVYPIDFARGNNWGEIRNYAASGGTITHTMNYADLVPERLKVDEDQIVRELTMIEYHAFLNDDAVLRNNHFGMFAGALGAGSDEAYPGPDLIAGWYGRNLNMVHHILRTVEPGDERVFVLVGAGHVRAMRHFLDEAPHFCPVSPLPYLQDDVASAQ</sequence>
<evidence type="ECO:0000256" key="1">
    <source>
        <dbReference type="SAM" id="SignalP"/>
    </source>
</evidence>
<dbReference type="InterPro" id="IPR043749">
    <property type="entry name" value="DUF5694"/>
</dbReference>
<feature type="signal peptide" evidence="1">
    <location>
        <begin position="1"/>
        <end position="21"/>
    </location>
</feature>
<accession>A0A259TXM9</accession>
<evidence type="ECO:0000313" key="2">
    <source>
        <dbReference type="EMBL" id="OZC02328.1"/>
    </source>
</evidence>
<organism evidence="2 3">
    <name type="scientific">Rubricoccus marinus</name>
    <dbReference type="NCBI Taxonomy" id="716817"/>
    <lineage>
        <taxon>Bacteria</taxon>
        <taxon>Pseudomonadati</taxon>
        <taxon>Rhodothermota</taxon>
        <taxon>Rhodothermia</taxon>
        <taxon>Rhodothermales</taxon>
        <taxon>Rubricoccaceae</taxon>
        <taxon>Rubricoccus</taxon>
    </lineage>
</organism>
<dbReference type="InParanoid" id="A0A259TXM9"/>
<dbReference type="EMBL" id="MQWB01000001">
    <property type="protein sequence ID" value="OZC02328.1"/>
    <property type="molecule type" value="Genomic_DNA"/>
</dbReference>
<comment type="caution">
    <text evidence="2">The sequence shown here is derived from an EMBL/GenBank/DDBJ whole genome shotgun (WGS) entry which is preliminary data.</text>
</comment>